<evidence type="ECO:0000256" key="1">
    <source>
        <dbReference type="SAM" id="MobiDB-lite"/>
    </source>
</evidence>
<feature type="region of interest" description="Disordered" evidence="1">
    <location>
        <begin position="25"/>
        <end position="60"/>
    </location>
</feature>
<reference evidence="3" key="2">
    <citation type="submission" date="2025-08" db="UniProtKB">
        <authorList>
            <consortium name="RefSeq"/>
        </authorList>
    </citation>
    <scope>IDENTIFICATION</scope>
    <source>
        <tissue evidence="3">Leaf</tissue>
    </source>
</reference>
<organism evidence="2 3">
    <name type="scientific">Spinacia oleracea</name>
    <name type="common">Spinach</name>
    <dbReference type="NCBI Taxonomy" id="3562"/>
    <lineage>
        <taxon>Eukaryota</taxon>
        <taxon>Viridiplantae</taxon>
        <taxon>Streptophyta</taxon>
        <taxon>Embryophyta</taxon>
        <taxon>Tracheophyta</taxon>
        <taxon>Spermatophyta</taxon>
        <taxon>Magnoliopsida</taxon>
        <taxon>eudicotyledons</taxon>
        <taxon>Gunneridae</taxon>
        <taxon>Pentapetalae</taxon>
        <taxon>Caryophyllales</taxon>
        <taxon>Chenopodiaceae</taxon>
        <taxon>Chenopodioideae</taxon>
        <taxon>Anserineae</taxon>
        <taxon>Spinacia</taxon>
    </lineage>
</organism>
<dbReference type="Gene3D" id="2.40.70.10">
    <property type="entry name" value="Acid Proteases"/>
    <property type="match status" value="1"/>
</dbReference>
<sequence>MEVRSLTEESYHAREEHLGRLANLAQQRRASKPQARHFTSRSTTMTSGRPRAELTRRETDRGVEVRGKRRRPSIGSLFVYNAALEDILLAERQNLGIEQWSPKGPSSARQGIPFCIFHKDAGHSTQNCRMLKRIFDDANEVGHIKGQETCTSPTSDNDGSHSDEGFIAVISGGIAAGAPTSEGRQFSSSPLHTKQLDLPRVEISEDDYRKSAMPYDDDPLVLEIKVANLRVKRVLVDTGSSSDIISLQCLQKLQHDPGTIERVSKPLVGFGGSVVRPIGFILLPVSIGTPPVTKEGIVRFIIVASLTSFNIILGRPALNDLKAVIVPHLLLIKFVGSSGDIGAIYGNQQLARIATCLHWNRRPGERPREGVNR</sequence>
<feature type="compositionally biased region" description="Basic and acidic residues" evidence="1">
    <location>
        <begin position="50"/>
        <end position="60"/>
    </location>
</feature>
<dbReference type="Proteomes" id="UP000813463">
    <property type="component" value="Chromosome 4"/>
</dbReference>
<dbReference type="PANTHER" id="PTHR33240">
    <property type="entry name" value="OS08G0508500 PROTEIN"/>
    <property type="match status" value="1"/>
</dbReference>
<dbReference type="CDD" id="cd00303">
    <property type="entry name" value="retropepsin_like"/>
    <property type="match status" value="1"/>
</dbReference>
<dbReference type="PANTHER" id="PTHR33240:SF17">
    <property type="entry name" value="EUKARYOTIC PEPTIDE CHAIN RELEASE FACTOR GTP-BINDING SUBUNIT-LIKE"/>
    <property type="match status" value="1"/>
</dbReference>
<dbReference type="GeneID" id="130471522"/>
<protein>
    <recommendedName>
        <fullName evidence="4">Peptidase A2 domain-containing protein</fullName>
    </recommendedName>
</protein>
<reference evidence="2" key="1">
    <citation type="journal article" date="2021" name="Nat. Commun.">
        <title>Genomic analyses provide insights into spinach domestication and the genetic basis of agronomic traits.</title>
        <authorList>
            <person name="Cai X."/>
            <person name="Sun X."/>
            <person name="Xu C."/>
            <person name="Sun H."/>
            <person name="Wang X."/>
            <person name="Ge C."/>
            <person name="Zhang Z."/>
            <person name="Wang Q."/>
            <person name="Fei Z."/>
            <person name="Jiao C."/>
            <person name="Wang Q."/>
        </authorList>
    </citation>
    <scope>NUCLEOTIDE SEQUENCE [LARGE SCALE GENOMIC DNA]</scope>
    <source>
        <strain evidence="2">cv. Varoflay</strain>
    </source>
</reference>
<gene>
    <name evidence="3" type="primary">LOC130471522</name>
</gene>
<accession>A0ABM3RPY2</accession>
<evidence type="ECO:0008006" key="4">
    <source>
        <dbReference type="Google" id="ProtNLM"/>
    </source>
</evidence>
<name>A0ABM3RPY2_SPIOL</name>
<keyword evidence="2" id="KW-1185">Reference proteome</keyword>
<evidence type="ECO:0000313" key="2">
    <source>
        <dbReference type="Proteomes" id="UP000813463"/>
    </source>
</evidence>
<dbReference type="RefSeq" id="XP_056697683.1">
    <property type="nucleotide sequence ID" value="XM_056841705.1"/>
</dbReference>
<evidence type="ECO:0000313" key="3">
    <source>
        <dbReference type="RefSeq" id="XP_056697683.1"/>
    </source>
</evidence>
<dbReference type="InterPro" id="IPR021109">
    <property type="entry name" value="Peptidase_aspartic_dom_sf"/>
</dbReference>
<proteinExistence type="predicted"/>
<feature type="compositionally biased region" description="Basic residues" evidence="1">
    <location>
        <begin position="29"/>
        <end position="39"/>
    </location>
</feature>
<dbReference type="SUPFAM" id="SSF50630">
    <property type="entry name" value="Acid proteases"/>
    <property type="match status" value="1"/>
</dbReference>